<proteinExistence type="predicted"/>
<organism evidence="3 4">
    <name type="scientific">Dysgonomonas alginatilytica</name>
    <dbReference type="NCBI Taxonomy" id="1605892"/>
    <lineage>
        <taxon>Bacteria</taxon>
        <taxon>Pseudomonadati</taxon>
        <taxon>Bacteroidota</taxon>
        <taxon>Bacteroidia</taxon>
        <taxon>Bacteroidales</taxon>
        <taxon>Dysgonomonadaceae</taxon>
        <taxon>Dysgonomonas</taxon>
    </lineage>
</organism>
<protein>
    <submittedName>
        <fullName evidence="3">Gliding motility associated protein GldN</fullName>
    </submittedName>
</protein>
<dbReference type="Pfam" id="PF19841">
    <property type="entry name" value="GldN"/>
    <property type="match status" value="1"/>
</dbReference>
<dbReference type="OrthoDB" id="1141916at2"/>
<evidence type="ECO:0000313" key="4">
    <source>
        <dbReference type="Proteomes" id="UP000247973"/>
    </source>
</evidence>
<keyword evidence="2" id="KW-0732">Signal</keyword>
<dbReference type="RefSeq" id="WP_110311204.1">
    <property type="nucleotide sequence ID" value="NZ_QICL01000017.1"/>
</dbReference>
<dbReference type="EMBL" id="QICL01000017">
    <property type="protein sequence ID" value="PXV62788.1"/>
    <property type="molecule type" value="Genomic_DNA"/>
</dbReference>
<feature type="compositionally biased region" description="Low complexity" evidence="1">
    <location>
        <begin position="318"/>
        <end position="331"/>
    </location>
</feature>
<dbReference type="Proteomes" id="UP000247973">
    <property type="component" value="Unassembled WGS sequence"/>
</dbReference>
<evidence type="ECO:0000256" key="1">
    <source>
        <dbReference type="SAM" id="MobiDB-lite"/>
    </source>
</evidence>
<dbReference type="NCBIfam" id="TIGR03523">
    <property type="entry name" value="GldN"/>
    <property type="match status" value="1"/>
</dbReference>
<dbReference type="InterPro" id="IPR019847">
    <property type="entry name" value="Gliding_motility_assoc_GldN"/>
</dbReference>
<gene>
    <name evidence="3" type="ORF">CLV62_1174</name>
</gene>
<comment type="caution">
    <text evidence="3">The sequence shown here is derived from an EMBL/GenBank/DDBJ whole genome shotgun (WGS) entry which is preliminary data.</text>
</comment>
<evidence type="ECO:0000313" key="3">
    <source>
        <dbReference type="EMBL" id="PXV62788.1"/>
    </source>
</evidence>
<feature type="chain" id="PRO_5016169168" evidence="2">
    <location>
        <begin position="24"/>
        <end position="352"/>
    </location>
</feature>
<reference evidence="3 4" key="1">
    <citation type="submission" date="2018-03" db="EMBL/GenBank/DDBJ databases">
        <title>Genomic Encyclopedia of Archaeal and Bacterial Type Strains, Phase II (KMG-II): from individual species to whole genera.</title>
        <authorList>
            <person name="Goeker M."/>
        </authorList>
    </citation>
    <scope>NUCLEOTIDE SEQUENCE [LARGE SCALE GENOMIC DNA]</scope>
    <source>
        <strain evidence="3 4">DSM 100214</strain>
    </source>
</reference>
<name>A0A2V3PLS6_9BACT</name>
<keyword evidence="4" id="KW-1185">Reference proteome</keyword>
<feature type="region of interest" description="Disordered" evidence="1">
    <location>
        <begin position="305"/>
        <end position="352"/>
    </location>
</feature>
<feature type="signal peptide" evidence="2">
    <location>
        <begin position="1"/>
        <end position="23"/>
    </location>
</feature>
<sequence>MKRLFLTITIGLCSLLIAQTISAQDQESSLRDRIAKRQNQQSNSGKPPLTVRAQIMNESQTQEIDNAPWMREIYRFIDLEKEKNATLYYPVTPIGERTNLFTLIFRHLQNGDITVYRYKLGGAEVFTEENRETFKDVLEDFNIMYRQENGKFIVEDVDIPSNEVLGYYVKEAWYFDKNNSIVDIKTLAISPVIIRQDDFGVDRTRYPMFWVPYENIRPYTSRMPIMVSSLNNATTLTINDYFTKHLFEGDIEKTTNVRDLTLAQLYPDEAKRKEAQKKIEAQLKEFNANLWVYNDSVAANNAAAQANNKGKGPSIKNAPTANSTTGTTRATVQKEAKSQSAPARSMRNRKRN</sequence>
<evidence type="ECO:0000256" key="2">
    <source>
        <dbReference type="SAM" id="SignalP"/>
    </source>
</evidence>
<dbReference type="AlphaFoldDB" id="A0A2V3PLS6"/>
<accession>A0A2V3PLS6</accession>